<evidence type="ECO:0000256" key="5">
    <source>
        <dbReference type="ARBA" id="ARBA00022989"/>
    </source>
</evidence>
<reference evidence="8 9" key="1">
    <citation type="submission" date="2020-08" db="EMBL/GenBank/DDBJ databases">
        <title>Lysobacter sp. II4 sp. nov., isolated from soil.</title>
        <authorList>
            <person name="Woo C.Y."/>
            <person name="Kim J."/>
        </authorList>
    </citation>
    <scope>NUCLEOTIDE SEQUENCE [LARGE SCALE GENOMIC DNA]</scope>
    <source>
        <strain evidence="8 9">II4</strain>
    </source>
</reference>
<dbReference type="EMBL" id="CP060820">
    <property type="protein sequence ID" value="QNP40778.1"/>
    <property type="molecule type" value="Genomic_DNA"/>
</dbReference>
<dbReference type="Pfam" id="PF07681">
    <property type="entry name" value="DoxX"/>
    <property type="match status" value="1"/>
</dbReference>
<evidence type="ECO:0000256" key="7">
    <source>
        <dbReference type="SAM" id="Phobius"/>
    </source>
</evidence>
<keyword evidence="9" id="KW-1185">Reference proteome</keyword>
<proteinExistence type="inferred from homology"/>
<keyword evidence="5 7" id="KW-1133">Transmembrane helix</keyword>
<keyword evidence="4 7" id="KW-0812">Transmembrane</keyword>
<sequence>MSTNTITAAHTALISRLERAGNWAAPVGLRAILAWEFFEAGWEKLHGDNWFADLADKFLFPFSLLSPNVNWAMATWIELVGAVAILIGFGTRYAAFALFLLTIVAIHAVHLPAHWSSFAELWQGYAITNQGFGNYKLPLLFLLMLAPLIFKGAGHLSLDYLISNARRNRGATPAA</sequence>
<comment type="similarity">
    <text evidence="2">Belongs to the DoxX family.</text>
</comment>
<evidence type="ECO:0000256" key="2">
    <source>
        <dbReference type="ARBA" id="ARBA00006679"/>
    </source>
</evidence>
<evidence type="ECO:0000256" key="4">
    <source>
        <dbReference type="ARBA" id="ARBA00022692"/>
    </source>
</evidence>
<feature type="transmembrane region" description="Helical" evidence="7">
    <location>
        <begin position="135"/>
        <end position="158"/>
    </location>
</feature>
<evidence type="ECO:0000313" key="8">
    <source>
        <dbReference type="EMBL" id="QNP40778.1"/>
    </source>
</evidence>
<organism evidence="8 9">
    <name type="scientific">Agrilutibacter terrestris</name>
    <dbReference type="NCBI Taxonomy" id="2865112"/>
    <lineage>
        <taxon>Bacteria</taxon>
        <taxon>Pseudomonadati</taxon>
        <taxon>Pseudomonadota</taxon>
        <taxon>Gammaproteobacteria</taxon>
        <taxon>Lysobacterales</taxon>
        <taxon>Lysobacteraceae</taxon>
        <taxon>Agrilutibacter</taxon>
    </lineage>
</organism>
<dbReference type="GO" id="GO:0005886">
    <property type="term" value="C:plasma membrane"/>
    <property type="evidence" value="ECO:0007669"/>
    <property type="project" value="UniProtKB-SubCell"/>
</dbReference>
<comment type="subcellular location">
    <subcellularLocation>
        <location evidence="1">Cell membrane</location>
        <topology evidence="1">Multi-pass membrane protein</topology>
    </subcellularLocation>
</comment>
<dbReference type="AlphaFoldDB" id="A0A7H0FXL2"/>
<name>A0A7H0FXL2_9GAMM</name>
<dbReference type="InterPro" id="IPR051907">
    <property type="entry name" value="DoxX-like_oxidoreductase"/>
</dbReference>
<protein>
    <submittedName>
        <fullName evidence="8">DoxX family protein</fullName>
    </submittedName>
</protein>
<feature type="transmembrane region" description="Helical" evidence="7">
    <location>
        <begin position="69"/>
        <end position="89"/>
    </location>
</feature>
<dbReference type="InterPro" id="IPR032808">
    <property type="entry name" value="DoxX"/>
</dbReference>
<keyword evidence="6 7" id="KW-0472">Membrane</keyword>
<accession>A0A7H0FXL2</accession>
<gene>
    <name evidence="8" type="ORF">H8B22_00465</name>
</gene>
<dbReference type="RefSeq" id="WP_187712217.1">
    <property type="nucleotide sequence ID" value="NZ_CP060820.1"/>
</dbReference>
<dbReference type="Proteomes" id="UP000516018">
    <property type="component" value="Chromosome"/>
</dbReference>
<evidence type="ECO:0000313" key="9">
    <source>
        <dbReference type="Proteomes" id="UP000516018"/>
    </source>
</evidence>
<dbReference type="PANTHER" id="PTHR33452:SF7">
    <property type="entry name" value="DOXX FAMILY PROTEIN"/>
    <property type="match status" value="1"/>
</dbReference>
<dbReference type="KEGG" id="lsx:H8B22_00465"/>
<dbReference type="PANTHER" id="PTHR33452">
    <property type="entry name" value="OXIDOREDUCTASE CATD-RELATED"/>
    <property type="match status" value="1"/>
</dbReference>
<evidence type="ECO:0000256" key="3">
    <source>
        <dbReference type="ARBA" id="ARBA00022475"/>
    </source>
</evidence>
<evidence type="ECO:0000256" key="1">
    <source>
        <dbReference type="ARBA" id="ARBA00004651"/>
    </source>
</evidence>
<evidence type="ECO:0000256" key="6">
    <source>
        <dbReference type="ARBA" id="ARBA00023136"/>
    </source>
</evidence>
<feature type="transmembrane region" description="Helical" evidence="7">
    <location>
        <begin position="96"/>
        <end position="115"/>
    </location>
</feature>
<keyword evidence="3" id="KW-1003">Cell membrane</keyword>